<name>A0A0R2SBK9_9GAMM</name>
<evidence type="ECO:0000256" key="4">
    <source>
        <dbReference type="ARBA" id="ARBA00022517"/>
    </source>
</evidence>
<protein>
    <recommendedName>
        <fullName evidence="3">Large ribosomal RNA subunit accumulation protein YceD</fullName>
    </recommendedName>
    <alternativeName>
        <fullName evidence="5">23S rRNA accumulation protein YceD</fullName>
    </alternativeName>
</protein>
<dbReference type="Proteomes" id="UP000051934">
    <property type="component" value="Unassembled WGS sequence"/>
</dbReference>
<dbReference type="GO" id="GO:0042254">
    <property type="term" value="P:ribosome biogenesis"/>
    <property type="evidence" value="ECO:0007669"/>
    <property type="project" value="UniProtKB-KW"/>
</dbReference>
<evidence type="ECO:0000313" key="6">
    <source>
        <dbReference type="EMBL" id="KRO72268.1"/>
    </source>
</evidence>
<keyword evidence="4" id="KW-0690">Ribosome biogenesis</keyword>
<sequence length="175" mass="19536">MNDSAPFEPFPHYVDARKVFSQKGNFSGELGKEKFDRLPSLLVEGVFSVNAELRFSIGDRGRRMIEGNVDAQVSVACQRCLKPLELTLADDIRLALVQDEEAAEKLDNGIDPWIEAEYRLNPAQIVEEQLLLSMPLAAYHDEKECQIELPAPRANGALAAKQDPSPFAILKELKK</sequence>
<dbReference type="InterPro" id="IPR039255">
    <property type="entry name" value="YceD_bac"/>
</dbReference>
<proteinExistence type="inferred from homology"/>
<evidence type="ECO:0000256" key="1">
    <source>
        <dbReference type="ARBA" id="ARBA00002868"/>
    </source>
</evidence>
<dbReference type="EMBL" id="LIBB01000083">
    <property type="protein sequence ID" value="KRO72268.1"/>
    <property type="molecule type" value="Genomic_DNA"/>
</dbReference>
<gene>
    <name evidence="6" type="ORF">ABR69_11340</name>
</gene>
<evidence type="ECO:0000256" key="5">
    <source>
        <dbReference type="ARBA" id="ARBA00031841"/>
    </source>
</evidence>
<dbReference type="PANTHER" id="PTHR38099">
    <property type="entry name" value="LARGE RIBOSOMAL RNA SUBUNIT ACCUMULATION PROTEIN YCED"/>
    <property type="match status" value="1"/>
</dbReference>
<dbReference type="GO" id="GO:0005829">
    <property type="term" value="C:cytosol"/>
    <property type="evidence" value="ECO:0007669"/>
    <property type="project" value="TreeGrafter"/>
</dbReference>
<organism evidence="6 7">
    <name type="scientific">OM182 bacterium BACL3 MAG-120507-bin80</name>
    <dbReference type="NCBI Taxonomy" id="1655577"/>
    <lineage>
        <taxon>Bacteria</taxon>
        <taxon>Pseudomonadati</taxon>
        <taxon>Pseudomonadota</taxon>
        <taxon>Gammaproteobacteria</taxon>
        <taxon>OMG group</taxon>
        <taxon>OM182 clade</taxon>
    </lineage>
</organism>
<comment type="similarity">
    <text evidence="2">Belongs to the DUF177 domain family.</text>
</comment>
<evidence type="ECO:0000256" key="3">
    <source>
        <dbReference type="ARBA" id="ARBA00015716"/>
    </source>
</evidence>
<dbReference type="AlphaFoldDB" id="A0A0R2SBK9"/>
<dbReference type="Pfam" id="PF02620">
    <property type="entry name" value="YceD"/>
    <property type="match status" value="1"/>
</dbReference>
<evidence type="ECO:0000313" key="7">
    <source>
        <dbReference type="Proteomes" id="UP000051934"/>
    </source>
</evidence>
<evidence type="ECO:0000256" key="2">
    <source>
        <dbReference type="ARBA" id="ARBA00010740"/>
    </source>
</evidence>
<accession>A0A0R2SBK9</accession>
<reference evidence="6 7" key="1">
    <citation type="submission" date="2015-10" db="EMBL/GenBank/DDBJ databases">
        <title>Metagenome-Assembled Genomes uncover a global brackish microbiome.</title>
        <authorList>
            <person name="Hugerth L.W."/>
            <person name="Larsson J."/>
            <person name="Alneberg J."/>
            <person name="Lindh M.V."/>
            <person name="Legrand C."/>
            <person name="Pinhassi J."/>
            <person name="Andersson A.F."/>
        </authorList>
    </citation>
    <scope>NUCLEOTIDE SEQUENCE [LARGE SCALE GENOMIC DNA]</scope>
    <source>
        <strain evidence="6">BACL4 MAG-120507-bin80</strain>
    </source>
</reference>
<dbReference type="InterPro" id="IPR003772">
    <property type="entry name" value="YceD"/>
</dbReference>
<comment type="caution">
    <text evidence="6">The sequence shown here is derived from an EMBL/GenBank/DDBJ whole genome shotgun (WGS) entry which is preliminary data.</text>
</comment>
<comment type="function">
    <text evidence="1">Plays a role in synthesis, processing and/or stability of 23S rRNA.</text>
</comment>
<dbReference type="PANTHER" id="PTHR38099:SF1">
    <property type="entry name" value="LARGE RIBOSOMAL RNA SUBUNIT ACCUMULATION PROTEIN YCED"/>
    <property type="match status" value="1"/>
</dbReference>